<dbReference type="GO" id="GO:0006094">
    <property type="term" value="P:gluconeogenesis"/>
    <property type="evidence" value="ECO:0007669"/>
    <property type="project" value="UniProtKB-UniRule"/>
</dbReference>
<feature type="binding site" evidence="10">
    <location>
        <position position="260"/>
    </location>
    <ligand>
        <name>Mn(2+)</name>
        <dbReference type="ChEBI" id="CHEBI:29035"/>
    </ligand>
</feature>
<feature type="binding site" evidence="10">
    <location>
        <position position="325"/>
    </location>
    <ligand>
        <name>ATP</name>
        <dbReference type="ChEBI" id="CHEBI:30616"/>
    </ligand>
</feature>
<dbReference type="EC" id="4.1.1.49" evidence="3 10"/>
<evidence type="ECO:0000313" key="11">
    <source>
        <dbReference type="EMBL" id="SDJ75470.1"/>
    </source>
</evidence>
<dbReference type="RefSeq" id="WP_089677707.1">
    <property type="nucleotide sequence ID" value="NZ_FNFO01000001.1"/>
</dbReference>
<dbReference type="PANTHER" id="PTHR30031:SF0">
    <property type="entry name" value="PHOSPHOENOLPYRUVATE CARBOXYKINASE (ATP)"/>
    <property type="match status" value="1"/>
</dbReference>
<keyword evidence="10" id="KW-0479">Metal-binding</keyword>
<dbReference type="InterPro" id="IPR015994">
    <property type="entry name" value="PEPCK_ATP_CS"/>
</dbReference>
<dbReference type="Gene3D" id="3.40.449.10">
    <property type="entry name" value="Phosphoenolpyruvate Carboxykinase, domain 1"/>
    <property type="match status" value="1"/>
</dbReference>
<evidence type="ECO:0000256" key="1">
    <source>
        <dbReference type="ARBA" id="ARBA00004742"/>
    </source>
</evidence>
<organism evidence="11 12">
    <name type="scientific">Catalinimonas alkaloidigena</name>
    <dbReference type="NCBI Taxonomy" id="1075417"/>
    <lineage>
        <taxon>Bacteria</taxon>
        <taxon>Pseudomonadati</taxon>
        <taxon>Bacteroidota</taxon>
        <taxon>Cytophagia</taxon>
        <taxon>Cytophagales</taxon>
        <taxon>Catalimonadaceae</taxon>
        <taxon>Catalinimonas</taxon>
    </lineage>
</organism>
<dbReference type="GO" id="GO:0005829">
    <property type="term" value="C:cytosol"/>
    <property type="evidence" value="ECO:0007669"/>
    <property type="project" value="TreeGrafter"/>
</dbReference>
<comment type="caution">
    <text evidence="10">Lacks conserved residue(s) required for the propagation of feature annotation.</text>
</comment>
<proteinExistence type="inferred from homology"/>
<comment type="function">
    <text evidence="10">Involved in the gluconeogenesis. Catalyzes the conversion of oxaloacetate (OAA) to phosphoenolpyruvate (PEP) through direct phosphoryl transfer between the nucleoside triphosphate and OAA.</text>
</comment>
<keyword evidence="11" id="KW-0670">Pyruvate</keyword>
<evidence type="ECO:0000313" key="12">
    <source>
        <dbReference type="Proteomes" id="UP000198510"/>
    </source>
</evidence>
<feature type="binding site" evidence="10">
    <location>
        <position position="202"/>
    </location>
    <ligand>
        <name>ATP</name>
        <dbReference type="ChEBI" id="CHEBI:30616"/>
    </ligand>
</feature>
<feature type="binding site" evidence="10">
    <location>
        <position position="222"/>
    </location>
    <ligand>
        <name>Mn(2+)</name>
        <dbReference type="ChEBI" id="CHEBI:29035"/>
    </ligand>
</feature>
<evidence type="ECO:0000256" key="7">
    <source>
        <dbReference type="ARBA" id="ARBA00022840"/>
    </source>
</evidence>
<keyword evidence="10" id="KW-0963">Cytoplasm</keyword>
<dbReference type="NCBIfam" id="TIGR00224">
    <property type="entry name" value="pckA"/>
    <property type="match status" value="1"/>
</dbReference>
<dbReference type="NCBIfam" id="NF006820">
    <property type="entry name" value="PRK09344.1-2"/>
    <property type="match status" value="1"/>
</dbReference>
<feature type="binding site" evidence="10">
    <location>
        <position position="222"/>
    </location>
    <ligand>
        <name>ATP</name>
        <dbReference type="ChEBI" id="CHEBI:30616"/>
    </ligand>
</feature>
<feature type="binding site" evidence="10">
    <location>
        <position position="288"/>
    </location>
    <ligand>
        <name>ATP</name>
        <dbReference type="ChEBI" id="CHEBI:30616"/>
    </ligand>
</feature>
<dbReference type="InterPro" id="IPR001272">
    <property type="entry name" value="PEP_carboxykinase_ATP"/>
</dbReference>
<dbReference type="GO" id="GO:0004612">
    <property type="term" value="F:phosphoenolpyruvate carboxykinase (ATP) activity"/>
    <property type="evidence" value="ECO:0007669"/>
    <property type="project" value="UniProtKB-UniRule"/>
</dbReference>
<comment type="catalytic activity">
    <reaction evidence="9 10">
        <text>oxaloacetate + ATP = phosphoenolpyruvate + ADP + CO2</text>
        <dbReference type="Rhea" id="RHEA:18617"/>
        <dbReference type="ChEBI" id="CHEBI:16452"/>
        <dbReference type="ChEBI" id="CHEBI:16526"/>
        <dbReference type="ChEBI" id="CHEBI:30616"/>
        <dbReference type="ChEBI" id="CHEBI:58702"/>
        <dbReference type="ChEBI" id="CHEBI:456216"/>
        <dbReference type="EC" id="4.1.1.49"/>
    </reaction>
</comment>
<keyword evidence="11" id="KW-0808">Transferase</keyword>
<keyword evidence="6 10" id="KW-0210">Decarboxylase</keyword>
<dbReference type="EMBL" id="FNFO01000001">
    <property type="protein sequence ID" value="SDJ75470.1"/>
    <property type="molecule type" value="Genomic_DNA"/>
</dbReference>
<dbReference type="STRING" id="1075417.SAMN05421823_10120"/>
<dbReference type="SUPFAM" id="SSF68923">
    <property type="entry name" value="PEP carboxykinase N-terminal domain"/>
    <property type="match status" value="1"/>
</dbReference>
<feature type="binding site" evidence="10">
    <location>
        <position position="202"/>
    </location>
    <ligand>
        <name>substrate</name>
    </ligand>
</feature>
<feature type="binding site" evidence="10">
    <location>
        <begin position="239"/>
        <end position="247"/>
    </location>
    <ligand>
        <name>ATP</name>
        <dbReference type="ChEBI" id="CHEBI:30616"/>
    </ligand>
</feature>
<feature type="binding site" evidence="10">
    <location>
        <position position="202"/>
    </location>
    <ligand>
        <name>Mn(2+)</name>
        <dbReference type="ChEBI" id="CHEBI:29035"/>
    </ligand>
</feature>
<dbReference type="UniPathway" id="UPA00138"/>
<protein>
    <recommendedName>
        <fullName evidence="3 10">Phosphoenolpyruvate carboxykinase (ATP)</fullName>
        <shortName evidence="10">PCK</shortName>
        <shortName evidence="10">PEP carboxykinase</shortName>
        <shortName evidence="10">PEPCK</shortName>
        <ecNumber evidence="3 10">4.1.1.49</ecNumber>
    </recommendedName>
</protein>
<keyword evidence="5 10" id="KW-0547">Nucleotide-binding</keyword>
<dbReference type="NCBIfam" id="NF006821">
    <property type="entry name" value="PRK09344.1-3"/>
    <property type="match status" value="1"/>
</dbReference>
<keyword evidence="11" id="KW-0418">Kinase</keyword>
<dbReference type="CDD" id="cd00484">
    <property type="entry name" value="PEPCK_ATP"/>
    <property type="match status" value="1"/>
</dbReference>
<keyword evidence="12" id="KW-1185">Reference proteome</keyword>
<comment type="similarity">
    <text evidence="2 10">Belongs to the phosphoenolpyruvate carboxykinase (ATP) family.</text>
</comment>
<evidence type="ECO:0000256" key="9">
    <source>
        <dbReference type="ARBA" id="ARBA00047371"/>
    </source>
</evidence>
<dbReference type="Pfam" id="PF01293">
    <property type="entry name" value="PEPCK_ATP"/>
    <property type="match status" value="1"/>
</dbReference>
<dbReference type="PANTHER" id="PTHR30031">
    <property type="entry name" value="PHOSPHOENOLPYRUVATE CARBOXYKINASE ATP"/>
    <property type="match status" value="1"/>
</dbReference>
<dbReference type="GO" id="GO:0046872">
    <property type="term" value="F:metal ion binding"/>
    <property type="evidence" value="ECO:0007669"/>
    <property type="project" value="UniProtKB-KW"/>
</dbReference>
<evidence type="ECO:0000256" key="6">
    <source>
        <dbReference type="ARBA" id="ARBA00022793"/>
    </source>
</evidence>
<dbReference type="Gene3D" id="3.90.228.20">
    <property type="match status" value="1"/>
</dbReference>
<feature type="binding site" evidence="10">
    <location>
        <position position="61"/>
    </location>
    <ligand>
        <name>substrate</name>
    </ligand>
</feature>
<dbReference type="Proteomes" id="UP000198510">
    <property type="component" value="Unassembled WGS sequence"/>
</dbReference>
<dbReference type="GO" id="GO:0016301">
    <property type="term" value="F:kinase activity"/>
    <property type="evidence" value="ECO:0007669"/>
    <property type="project" value="UniProtKB-KW"/>
</dbReference>
<sequence>MEEIGKKSKRMGLESCGLTHTARAYWNLPPAQLIEMALQRGEGQLTSTGALMCDTGKFTGRSPKDRFIVKDALTADTVDWNAINQPFEADQFEVLRREMGAYLQSQEVFVRDVYAGADPAYRLKVRIINRNAYHNLFCHTMFLRPSEEELENFEPDYHVIHVPEFEANPALDGTRQANFAILNLTQKMILVGGTGYAGEIKKGIFSLLNFLLPHQHHVLSMHCAANVGTQEGDTAIFFGLSGTGKTTLSADPQRRLIGDDEHGWSENGVFNFEGGCYAKTIDLTEEREPDIFRAIRFGAILENTRFFPGTRTVDYTNVVVTPNTRTAYPINHIENVLLPSRSGHPRHIFFLVADAFGVLPPVARLNPAQAMYHFMSGYTAKVAGTEQGINEPQATFSTCFGAAFMPLPAAQYARLLGEKMEAHHTQVWLINTGWTGGPYGVGTRMKLPHTRACITAVLNGNLNEVPFSVHPVFGLQVPDACPGVPTALLNPRNTWDDPAAYDLQAERLAEKFIRNFEQYEADERILAGAPRVVSPSYED</sequence>
<feature type="binding site" evidence="10">
    <location>
        <position position="450"/>
    </location>
    <ligand>
        <name>ATP</name>
        <dbReference type="ChEBI" id="CHEBI:30616"/>
    </ligand>
</feature>
<evidence type="ECO:0000256" key="8">
    <source>
        <dbReference type="ARBA" id="ARBA00023239"/>
    </source>
</evidence>
<keyword evidence="4 10" id="KW-0312">Gluconeogenesis</keyword>
<evidence type="ECO:0000256" key="10">
    <source>
        <dbReference type="HAMAP-Rule" id="MF_00453"/>
    </source>
</evidence>
<keyword evidence="7 10" id="KW-0067">ATP-binding</keyword>
<feature type="binding site" evidence="10">
    <location>
        <position position="325"/>
    </location>
    <ligand>
        <name>substrate</name>
    </ligand>
</feature>
<keyword evidence="10" id="KW-0464">Manganese</keyword>
<dbReference type="PROSITE" id="PS00532">
    <property type="entry name" value="PEPCK_ATP"/>
    <property type="match status" value="1"/>
</dbReference>
<feature type="binding site" evidence="10">
    <location>
        <position position="196"/>
    </location>
    <ligand>
        <name>substrate</name>
    </ligand>
</feature>
<evidence type="ECO:0000256" key="4">
    <source>
        <dbReference type="ARBA" id="ARBA00022432"/>
    </source>
</evidence>
<dbReference type="SUPFAM" id="SSF53795">
    <property type="entry name" value="PEP carboxykinase-like"/>
    <property type="match status" value="1"/>
</dbReference>
<keyword evidence="8 10" id="KW-0456">Lyase</keyword>
<accession>A0A1G8WD07</accession>
<dbReference type="PIRSF" id="PIRSF006294">
    <property type="entry name" value="PEP_crbxkin"/>
    <property type="match status" value="1"/>
</dbReference>
<dbReference type="GO" id="GO:0005524">
    <property type="term" value="F:ATP binding"/>
    <property type="evidence" value="ECO:0007669"/>
    <property type="project" value="UniProtKB-UniRule"/>
</dbReference>
<evidence type="ECO:0000256" key="3">
    <source>
        <dbReference type="ARBA" id="ARBA00012363"/>
    </source>
</evidence>
<dbReference type="HAMAP" id="MF_00453">
    <property type="entry name" value="PEPCK_ATP"/>
    <property type="match status" value="1"/>
</dbReference>
<comment type="subcellular location">
    <subcellularLocation>
        <location evidence="10">Cytoplasm</location>
    </subcellularLocation>
</comment>
<gene>
    <name evidence="10" type="primary">pckA</name>
    <name evidence="11" type="ORF">SAMN05421823_10120</name>
</gene>
<dbReference type="Gene3D" id="2.170.8.10">
    <property type="entry name" value="Phosphoenolpyruvate Carboxykinase, domain 2"/>
    <property type="match status" value="1"/>
</dbReference>
<dbReference type="InterPro" id="IPR013035">
    <property type="entry name" value="PEP_carboxykinase_C"/>
</dbReference>
<name>A0A1G8WD07_9BACT</name>
<evidence type="ECO:0000256" key="2">
    <source>
        <dbReference type="ARBA" id="ARBA00006052"/>
    </source>
</evidence>
<dbReference type="OrthoDB" id="9806325at2"/>
<reference evidence="11 12" key="1">
    <citation type="submission" date="2016-10" db="EMBL/GenBank/DDBJ databases">
        <authorList>
            <person name="de Groot N.N."/>
        </authorList>
    </citation>
    <scope>NUCLEOTIDE SEQUENCE [LARGE SCALE GENOMIC DNA]</scope>
    <source>
        <strain evidence="11 12">DSM 25186</strain>
    </source>
</reference>
<comment type="cofactor">
    <cofactor evidence="10">
        <name>Mn(2+)</name>
        <dbReference type="ChEBI" id="CHEBI:29035"/>
    </cofactor>
    <text evidence="10">Binds 1 Mn(2+) ion per subunit.</text>
</comment>
<dbReference type="InterPro" id="IPR008210">
    <property type="entry name" value="PEP_carboxykinase_N"/>
</dbReference>
<evidence type="ECO:0000256" key="5">
    <source>
        <dbReference type="ARBA" id="ARBA00022741"/>
    </source>
</evidence>
<comment type="pathway">
    <text evidence="1 10">Carbohydrate biosynthesis; gluconeogenesis.</text>
</comment>
<dbReference type="AlphaFoldDB" id="A0A1G8WD07"/>